<dbReference type="Proteomes" id="UP000824782">
    <property type="component" value="Unassembled WGS sequence"/>
</dbReference>
<evidence type="ECO:0000256" key="1">
    <source>
        <dbReference type="SAM" id="Phobius"/>
    </source>
</evidence>
<reference evidence="2" key="1">
    <citation type="thesis" date="2020" institute="ProQuest LLC" country="789 East Eisenhower Parkway, Ann Arbor, MI, USA">
        <title>Comparative Genomics and Chromosome Evolution.</title>
        <authorList>
            <person name="Mudd A.B."/>
        </authorList>
    </citation>
    <scope>NUCLEOTIDE SEQUENCE</scope>
    <source>
        <strain evidence="2">237g6f4</strain>
        <tissue evidence="2">Blood</tissue>
    </source>
</reference>
<feature type="transmembrane region" description="Helical" evidence="1">
    <location>
        <begin position="46"/>
        <end position="72"/>
    </location>
</feature>
<protein>
    <submittedName>
        <fullName evidence="2">Uncharacterized protein</fullName>
    </submittedName>
</protein>
<comment type="caution">
    <text evidence="2">The sequence shown here is derived from an EMBL/GenBank/DDBJ whole genome shotgun (WGS) entry which is preliminary data.</text>
</comment>
<dbReference type="AlphaFoldDB" id="A0AAV7ABC9"/>
<name>A0AAV7ABC9_ENGPU</name>
<proteinExistence type="predicted"/>
<accession>A0AAV7ABC9</accession>
<evidence type="ECO:0000313" key="2">
    <source>
        <dbReference type="EMBL" id="KAG8558732.1"/>
    </source>
</evidence>
<keyword evidence="1" id="KW-1133">Transmembrane helix</keyword>
<evidence type="ECO:0000313" key="3">
    <source>
        <dbReference type="Proteomes" id="UP000824782"/>
    </source>
</evidence>
<keyword evidence="3" id="KW-1185">Reference proteome</keyword>
<sequence length="76" mass="8751">MCQPRRVYSSSITVLCNYFIQQMSLTPFRITNYIHAKQRTQCGPKLCILCVWDVLFLVQGSPGVIMLGLMVFEKSF</sequence>
<organism evidence="2 3">
    <name type="scientific">Engystomops pustulosus</name>
    <name type="common">Tungara frog</name>
    <name type="synonym">Physalaemus pustulosus</name>
    <dbReference type="NCBI Taxonomy" id="76066"/>
    <lineage>
        <taxon>Eukaryota</taxon>
        <taxon>Metazoa</taxon>
        <taxon>Chordata</taxon>
        <taxon>Craniata</taxon>
        <taxon>Vertebrata</taxon>
        <taxon>Euteleostomi</taxon>
        <taxon>Amphibia</taxon>
        <taxon>Batrachia</taxon>
        <taxon>Anura</taxon>
        <taxon>Neobatrachia</taxon>
        <taxon>Hyloidea</taxon>
        <taxon>Leptodactylidae</taxon>
        <taxon>Leiuperinae</taxon>
        <taxon>Engystomops</taxon>
    </lineage>
</organism>
<keyword evidence="1" id="KW-0472">Membrane</keyword>
<dbReference type="EMBL" id="WNYA01000008">
    <property type="protein sequence ID" value="KAG8558732.1"/>
    <property type="molecule type" value="Genomic_DNA"/>
</dbReference>
<keyword evidence="1" id="KW-0812">Transmembrane</keyword>
<gene>
    <name evidence="2" type="ORF">GDO81_017129</name>
</gene>